<proteinExistence type="predicted"/>
<evidence type="ECO:0000313" key="3">
    <source>
        <dbReference type="Proteomes" id="UP000027855"/>
    </source>
</evidence>
<keyword evidence="1" id="KW-1133">Transmembrane helix</keyword>
<gene>
    <name evidence="2" type="ORF">DL07_04420</name>
</gene>
<comment type="caution">
    <text evidence="2">The sequence shown here is derived from an EMBL/GenBank/DDBJ whole genome shotgun (WGS) entry which is preliminary data.</text>
</comment>
<dbReference type="GO" id="GO:0005886">
    <property type="term" value="C:plasma membrane"/>
    <property type="evidence" value="ECO:0007669"/>
    <property type="project" value="TreeGrafter"/>
</dbReference>
<name>A0A074IUG3_STRSL</name>
<accession>A0A074IUG3</accession>
<dbReference type="PANTHER" id="PTHR34980">
    <property type="entry name" value="INNER MEMBRANE PROTEIN-RELATED-RELATED"/>
    <property type="match status" value="1"/>
</dbReference>
<dbReference type="Proteomes" id="UP000027855">
    <property type="component" value="Unassembled WGS sequence"/>
</dbReference>
<organism evidence="2 3">
    <name type="scientific">Streptococcus salivarius</name>
    <dbReference type="NCBI Taxonomy" id="1304"/>
    <lineage>
        <taxon>Bacteria</taxon>
        <taxon>Bacillati</taxon>
        <taxon>Bacillota</taxon>
        <taxon>Bacilli</taxon>
        <taxon>Lactobacillales</taxon>
        <taxon>Streptococcaceae</taxon>
        <taxon>Streptococcus</taxon>
    </lineage>
</organism>
<feature type="transmembrane region" description="Helical" evidence="1">
    <location>
        <begin position="25"/>
        <end position="49"/>
    </location>
</feature>
<evidence type="ECO:0000313" key="2">
    <source>
        <dbReference type="EMBL" id="KEO44531.1"/>
    </source>
</evidence>
<dbReference type="AlphaFoldDB" id="A0A074IUG3"/>
<feature type="transmembrane region" description="Helical" evidence="1">
    <location>
        <begin position="94"/>
        <end position="115"/>
    </location>
</feature>
<dbReference type="Pfam" id="PF05656">
    <property type="entry name" value="DUF805"/>
    <property type="match status" value="1"/>
</dbReference>
<dbReference type="InterPro" id="IPR008523">
    <property type="entry name" value="DUF805"/>
</dbReference>
<feature type="transmembrane region" description="Helical" evidence="1">
    <location>
        <begin position="56"/>
        <end position="82"/>
    </location>
</feature>
<dbReference type="PANTHER" id="PTHR34980:SF2">
    <property type="entry name" value="INNER MEMBRANE PROTEIN YHAH-RELATED"/>
    <property type="match status" value="1"/>
</dbReference>
<protein>
    <submittedName>
        <fullName evidence="2">Membrane protein</fullName>
    </submittedName>
</protein>
<keyword evidence="1" id="KW-0812">Transmembrane</keyword>
<dbReference type="RefSeq" id="WP_037602539.1">
    <property type="nucleotide sequence ID" value="NZ_JADMQU010000003.1"/>
</dbReference>
<sequence>MIEAYKKFWKGYVDFEGRSTRSDYWFAYLANMLTFAAFYVLLFVFGVIAGSTGSDFLTVISVILSLIFFAYSVALCLPGIAVTVRRLRDAGYNWPYIFVAFIPFVGGIILIVLLCKPTKVEYPFNNFNNPQQ</sequence>
<dbReference type="EMBL" id="JJMT01000019">
    <property type="protein sequence ID" value="KEO44531.1"/>
    <property type="molecule type" value="Genomic_DNA"/>
</dbReference>
<keyword evidence="1" id="KW-0472">Membrane</keyword>
<evidence type="ECO:0000256" key="1">
    <source>
        <dbReference type="SAM" id="Phobius"/>
    </source>
</evidence>
<reference evidence="2 3" key="1">
    <citation type="submission" date="2014-04" db="EMBL/GenBank/DDBJ databases">
        <title>Variable characteristics of bacteriocin-producing Streptococcus salivarius strains isolated from Malaysian subjects.</title>
        <authorList>
            <person name="Philip K."/>
            <person name="Barbour A."/>
        </authorList>
    </citation>
    <scope>NUCLEOTIDE SEQUENCE [LARGE SCALE GENOMIC DNA]</scope>
    <source>
        <strain evidence="2 3">NU10</strain>
    </source>
</reference>